<comment type="caution">
    <text evidence="1">The sequence shown here is derived from an EMBL/GenBank/DDBJ whole genome shotgun (WGS) entry which is preliminary data.</text>
</comment>
<name>A0ACC0XP44_9ROSI</name>
<evidence type="ECO:0000313" key="2">
    <source>
        <dbReference type="Proteomes" id="UP001163603"/>
    </source>
</evidence>
<dbReference type="Proteomes" id="UP001163603">
    <property type="component" value="Chromosome 11"/>
</dbReference>
<accession>A0ACC0XP44</accession>
<evidence type="ECO:0000313" key="1">
    <source>
        <dbReference type="EMBL" id="KAJ0020072.1"/>
    </source>
</evidence>
<reference evidence="2" key="1">
    <citation type="journal article" date="2023" name="G3 (Bethesda)">
        <title>Genome assembly and association tests identify interacting loci associated with vigor, precocity, and sex in interspecific pistachio rootstocks.</title>
        <authorList>
            <person name="Palmer W."/>
            <person name="Jacygrad E."/>
            <person name="Sagayaradj S."/>
            <person name="Cavanaugh K."/>
            <person name="Han R."/>
            <person name="Bertier L."/>
            <person name="Beede B."/>
            <person name="Kafkas S."/>
            <person name="Golino D."/>
            <person name="Preece J."/>
            <person name="Michelmore R."/>
        </authorList>
    </citation>
    <scope>NUCLEOTIDE SEQUENCE [LARGE SCALE GENOMIC DNA]</scope>
</reference>
<dbReference type="EMBL" id="CM047746">
    <property type="protein sequence ID" value="KAJ0020072.1"/>
    <property type="molecule type" value="Genomic_DNA"/>
</dbReference>
<sequence length="1494" mass="166376">MNVQAHISAGQVPNQGGLPQQNGNTLPPNQMQNLVGGGGSVGVAGVSQQHNMLNVDAELLRARGFMRDRIFSILLQRQTQPIDEATRVRFRDISKRLEEGLFKAALTKEDYMNLETLEFRLSSLIKGRSGNNHNQRHQQLVNSSSSIGTMIPTPGMSHNVNSSMMVTSSVDSSVIAASGSNTIAPTTVNTGSLLSAGGLQSGSFNRSDGALSNGYQQSPANFSIGSGGNMSSMGAQRITSQMIPTPGFNSNNNNNSSSSSSNLSYMNLESSNNGGGFSTVESTMVSQPQQQKQHVGGQNSRILHNLGSHMGSGIRSGLQHKSYGFSNGALNGGLGMIGNNLPLVNEPGTSEGYLTTTPYANSPKPLQQHFDHQRPLMQGDGYGMSNADNFGTGNFYGVTSVGAITNNHNFNSVSLQSPMSKTSSPLIGNQSNLHGAPQGAHIKPPSIDQSEKMSFSSPLSSRDNLLQSHQQQQFQQQPHQFQHQQQFVQPQRHQKQHGQQQQHLLNNDAYGHSQVMPDIGSQVKREPGMEQQNEVMHSQVSEPFQMPASQNQFQLNPSEDHSMGAQHLSVSSGSQSEAALQGQWHPQSLERTHMTGNISHDQHIQEDFRQRIAGQGEAQRNNLSSDGSVMGQPASSRSMTEPPNSRGTSCRSSNGNRDRQFRNQQRWLLFLRHARRCTAPEGKCQDIHCITVQRLWKHMENCNSPQCPYPRCYHSRILINHHRQCRDPCCPVCVPVKNYLHQQKERARPNSDSRLLNSVGGSCKSYDTGDTSGGVIPKTPPVVESSQEIQPSLKRMKLEQSSQSLDPESNAVLTSAISEPHVSQDVQHQDYKQGKMGMPIKSEFREVKTEAPVSSGQRSPRNSDMKDNVDDIGNQRPDGEPIICEEPTALAEQENIKAEKESDVPKQENVTQPAENAAGTKSGKPKIKGVSLTELFTPEQVREHITGLRQWVGQSKAKAEKNQAMEHAMSENSCQLCAVEKLTFEPPPIYCTPCGARIKRNAMYYTMGAGDTRHYFCIPCYNEARGDTIIVDGNNIPKARLEKKKNDEETEEWWVQCDKCEAWQHQICALFNGRRNDGGQAEYTCPNCYIAEVERGERKPLPQSAVLGAKDLPRTILSDHIEQRLFKRLKVERQERARHQGKSYDEVIPFGIYGMLSDAYELESVVNGSYCIADPGTSLLGICIQVPGAESLVVRVVSSVDKKLEVKQRFLEIFHEENYPTEFPYKSKVILLFQKIEGVEVCLFGMYVQEFGSECQFPNQRRVYLSYLDSVKYFRPEIKAVTGEALRTFVYHEILIGYLEYCKLRGFTSCYIWACPPLKGEDYILYCHPEIQKTPKSDKLREWYLAMLRKASRESIVVDLTNLYDHFFVSTGECRAKVTAARLPYFDGDYWPGAAEDLIYQIRQEEDGKKQNKKGITKKTITKRALKASGQTDLSGNASKDLLLMHKLGETICPMKEDFIMVHLQHACNHCCILMVSGNRHVCRQCKNFQLCDK</sequence>
<gene>
    <name evidence="1" type="ORF">Pint_32397</name>
</gene>
<protein>
    <submittedName>
        <fullName evidence="1">Uncharacterized protein</fullName>
    </submittedName>
</protein>
<organism evidence="1 2">
    <name type="scientific">Pistacia integerrima</name>
    <dbReference type="NCBI Taxonomy" id="434235"/>
    <lineage>
        <taxon>Eukaryota</taxon>
        <taxon>Viridiplantae</taxon>
        <taxon>Streptophyta</taxon>
        <taxon>Embryophyta</taxon>
        <taxon>Tracheophyta</taxon>
        <taxon>Spermatophyta</taxon>
        <taxon>Magnoliopsida</taxon>
        <taxon>eudicotyledons</taxon>
        <taxon>Gunneridae</taxon>
        <taxon>Pentapetalae</taxon>
        <taxon>rosids</taxon>
        <taxon>malvids</taxon>
        <taxon>Sapindales</taxon>
        <taxon>Anacardiaceae</taxon>
        <taxon>Pistacia</taxon>
    </lineage>
</organism>
<keyword evidence="2" id="KW-1185">Reference proteome</keyword>
<proteinExistence type="predicted"/>